<accession>A0A4Z2FRD5</accession>
<evidence type="ECO:0000313" key="3">
    <source>
        <dbReference type="Proteomes" id="UP000314294"/>
    </source>
</evidence>
<sequence>MKAPLKPFPECTGRRPVGPLARIALSASLVELYVGGRFILWNTNRPIALCLEEPQTSTANQTPPDRRARWMICHSQLFRSSRYILGPGALKNSSLSEGVSPRSPAPWTRRGRCTAPVSTRTATLQSPPGGMLGERRILYTNWKTDPPGEWTLLEDSAPRCRGEVQHLPSQHFKDEDAQRPPVHRSAVTFALDDLWGQVLGGATQGPGPDGTEREVDYV</sequence>
<reference evidence="2 3" key="1">
    <citation type="submission" date="2019-03" db="EMBL/GenBank/DDBJ databases">
        <title>First draft genome of Liparis tanakae, snailfish: a comprehensive survey of snailfish specific genes.</title>
        <authorList>
            <person name="Kim W."/>
            <person name="Song I."/>
            <person name="Jeong J.-H."/>
            <person name="Kim D."/>
            <person name="Kim S."/>
            <person name="Ryu S."/>
            <person name="Song J.Y."/>
            <person name="Lee S.K."/>
        </authorList>
    </citation>
    <scope>NUCLEOTIDE SEQUENCE [LARGE SCALE GENOMIC DNA]</scope>
    <source>
        <tissue evidence="2">Muscle</tissue>
    </source>
</reference>
<keyword evidence="3" id="KW-1185">Reference proteome</keyword>
<organism evidence="2 3">
    <name type="scientific">Liparis tanakae</name>
    <name type="common">Tanaka's snailfish</name>
    <dbReference type="NCBI Taxonomy" id="230148"/>
    <lineage>
        <taxon>Eukaryota</taxon>
        <taxon>Metazoa</taxon>
        <taxon>Chordata</taxon>
        <taxon>Craniata</taxon>
        <taxon>Vertebrata</taxon>
        <taxon>Euteleostomi</taxon>
        <taxon>Actinopterygii</taxon>
        <taxon>Neopterygii</taxon>
        <taxon>Teleostei</taxon>
        <taxon>Neoteleostei</taxon>
        <taxon>Acanthomorphata</taxon>
        <taxon>Eupercaria</taxon>
        <taxon>Perciformes</taxon>
        <taxon>Cottioidei</taxon>
        <taxon>Cottales</taxon>
        <taxon>Liparidae</taxon>
        <taxon>Liparis</taxon>
    </lineage>
</organism>
<feature type="region of interest" description="Disordered" evidence="1">
    <location>
        <begin position="94"/>
        <end position="130"/>
    </location>
</feature>
<gene>
    <name evidence="2" type="ORF">EYF80_046103</name>
</gene>
<dbReference type="EMBL" id="SRLO01000949">
    <property type="protein sequence ID" value="TNN43719.1"/>
    <property type="molecule type" value="Genomic_DNA"/>
</dbReference>
<feature type="compositionally biased region" description="Polar residues" evidence="1">
    <location>
        <begin position="116"/>
        <end position="126"/>
    </location>
</feature>
<proteinExistence type="predicted"/>
<dbReference type="Proteomes" id="UP000314294">
    <property type="component" value="Unassembled WGS sequence"/>
</dbReference>
<name>A0A4Z2FRD5_9TELE</name>
<dbReference type="AlphaFoldDB" id="A0A4Z2FRD5"/>
<evidence type="ECO:0000256" key="1">
    <source>
        <dbReference type="SAM" id="MobiDB-lite"/>
    </source>
</evidence>
<comment type="caution">
    <text evidence="2">The sequence shown here is derived from an EMBL/GenBank/DDBJ whole genome shotgun (WGS) entry which is preliminary data.</text>
</comment>
<protein>
    <submittedName>
        <fullName evidence="2">Uncharacterized protein</fullName>
    </submittedName>
</protein>
<evidence type="ECO:0000313" key="2">
    <source>
        <dbReference type="EMBL" id="TNN43719.1"/>
    </source>
</evidence>